<dbReference type="Proteomes" id="UP000616769">
    <property type="component" value="Unassembled WGS sequence"/>
</dbReference>
<feature type="compositionally biased region" description="Polar residues" evidence="1">
    <location>
        <begin position="162"/>
        <end position="230"/>
    </location>
</feature>
<dbReference type="AlphaFoldDB" id="A0A132AEM5"/>
<dbReference type="EMBL" id="JXLN01013477">
    <property type="protein sequence ID" value="KPM09393.1"/>
    <property type="molecule type" value="Genomic_DNA"/>
</dbReference>
<sequence length="230" mass="24053">MGCATSKNIEPPVRTIQLATITNEKLIVKNIPPKSNLDEIKLQGKTLPVDAIKQIESIGKDQPGTAVTPENRVQRDNVLKQVCSTNATSIVSAISGVGSNAGSYLSESGTSIVDRSSAFSQDSSIGDNSANPLGCSAISSQFNSQTTELSVQQSDARDSKISDQFSSQVSSKNPPNSQVTSGVSDFQGPVSTAISANSEAQSTFNSRISQAPKNGSKVTSNIQSTLLSKN</sequence>
<evidence type="ECO:0000256" key="1">
    <source>
        <dbReference type="SAM" id="MobiDB-lite"/>
    </source>
</evidence>
<gene>
    <name evidence="2" type="ORF">QR98_0079270</name>
</gene>
<proteinExistence type="predicted"/>
<accession>A0A132AEM5</accession>
<comment type="caution">
    <text evidence="2">The sequence shown here is derived from an EMBL/GenBank/DDBJ whole genome shotgun (WGS) entry which is preliminary data.</text>
</comment>
<protein>
    <submittedName>
        <fullName evidence="2">Uncharacterized protein</fullName>
    </submittedName>
</protein>
<feature type="non-terminal residue" evidence="2">
    <location>
        <position position="230"/>
    </location>
</feature>
<reference evidence="2 3" key="1">
    <citation type="journal article" date="2015" name="Parasit. Vectors">
        <title>Draft genome of the scabies mite.</title>
        <authorList>
            <person name="Rider S.D.Jr."/>
            <person name="Morgan M.S."/>
            <person name="Arlian L.G."/>
        </authorList>
    </citation>
    <scope>NUCLEOTIDE SEQUENCE [LARGE SCALE GENOMIC DNA]</scope>
    <source>
        <strain evidence="2">Arlian Lab</strain>
    </source>
</reference>
<dbReference type="VEuPathDB" id="VectorBase:SSCA005993"/>
<evidence type="ECO:0000313" key="2">
    <source>
        <dbReference type="EMBL" id="KPM09393.1"/>
    </source>
</evidence>
<name>A0A132AEM5_SARSC</name>
<feature type="region of interest" description="Disordered" evidence="1">
    <location>
        <begin position="156"/>
        <end position="230"/>
    </location>
</feature>
<organism evidence="2 3">
    <name type="scientific">Sarcoptes scabiei</name>
    <name type="common">Itch mite</name>
    <name type="synonym">Acarus scabiei</name>
    <dbReference type="NCBI Taxonomy" id="52283"/>
    <lineage>
        <taxon>Eukaryota</taxon>
        <taxon>Metazoa</taxon>
        <taxon>Ecdysozoa</taxon>
        <taxon>Arthropoda</taxon>
        <taxon>Chelicerata</taxon>
        <taxon>Arachnida</taxon>
        <taxon>Acari</taxon>
        <taxon>Acariformes</taxon>
        <taxon>Sarcoptiformes</taxon>
        <taxon>Astigmata</taxon>
        <taxon>Psoroptidia</taxon>
        <taxon>Sarcoptoidea</taxon>
        <taxon>Sarcoptidae</taxon>
        <taxon>Sarcoptinae</taxon>
        <taxon>Sarcoptes</taxon>
    </lineage>
</organism>
<evidence type="ECO:0000313" key="3">
    <source>
        <dbReference type="Proteomes" id="UP000616769"/>
    </source>
</evidence>